<dbReference type="GO" id="GO:0016579">
    <property type="term" value="P:protein deubiquitination"/>
    <property type="evidence" value="ECO:0007669"/>
    <property type="project" value="InterPro"/>
</dbReference>
<dbReference type="InterPro" id="IPR028889">
    <property type="entry name" value="USP"/>
</dbReference>
<feature type="compositionally biased region" description="Acidic residues" evidence="8">
    <location>
        <begin position="657"/>
        <end position="672"/>
    </location>
</feature>
<keyword evidence="7" id="KW-0788">Thiol protease</keyword>
<feature type="domain" description="USP" evidence="10">
    <location>
        <begin position="156"/>
        <end position="574"/>
    </location>
</feature>
<dbReference type="AlphaFoldDB" id="A0A8H4VXU0"/>
<dbReference type="Proteomes" id="UP000566819">
    <property type="component" value="Unassembled WGS sequence"/>
</dbReference>
<dbReference type="InterPro" id="IPR018200">
    <property type="entry name" value="USP_CS"/>
</dbReference>
<evidence type="ECO:0000256" key="1">
    <source>
        <dbReference type="ARBA" id="ARBA00000707"/>
    </source>
</evidence>
<comment type="catalytic activity">
    <reaction evidence="1">
        <text>Thiol-dependent hydrolysis of ester, thioester, amide, peptide and isopeptide bonds formed by the C-terminal Gly of ubiquitin (a 76-residue protein attached to proteins as an intracellular targeting signal).</text>
        <dbReference type="EC" id="3.4.19.12"/>
    </reaction>
</comment>
<accession>A0A8H4VXU0</accession>
<evidence type="ECO:0000256" key="7">
    <source>
        <dbReference type="ARBA" id="ARBA00022807"/>
    </source>
</evidence>
<name>A0A8H4VXU0_9HELO</name>
<dbReference type="GO" id="GO:0006508">
    <property type="term" value="P:proteolysis"/>
    <property type="evidence" value="ECO:0007669"/>
    <property type="project" value="UniProtKB-KW"/>
</dbReference>
<feature type="transmembrane region" description="Helical" evidence="9">
    <location>
        <begin position="34"/>
        <end position="55"/>
    </location>
</feature>
<evidence type="ECO:0000256" key="6">
    <source>
        <dbReference type="ARBA" id="ARBA00022801"/>
    </source>
</evidence>
<dbReference type="OrthoDB" id="2020758at2759"/>
<proteinExistence type="inferred from homology"/>
<keyword evidence="5" id="KW-0833">Ubl conjugation pathway</keyword>
<dbReference type="GO" id="GO:0005634">
    <property type="term" value="C:nucleus"/>
    <property type="evidence" value="ECO:0007669"/>
    <property type="project" value="TreeGrafter"/>
</dbReference>
<keyword evidence="9" id="KW-0812">Transmembrane</keyword>
<dbReference type="SUPFAM" id="SSF54001">
    <property type="entry name" value="Cysteine proteinases"/>
    <property type="match status" value="1"/>
</dbReference>
<keyword evidence="12" id="KW-1185">Reference proteome</keyword>
<evidence type="ECO:0000256" key="8">
    <source>
        <dbReference type="SAM" id="MobiDB-lite"/>
    </source>
</evidence>
<dbReference type="PROSITE" id="PS50235">
    <property type="entry name" value="USP_3"/>
    <property type="match status" value="1"/>
</dbReference>
<comment type="caution">
    <text evidence="11">The sequence shown here is derived from an EMBL/GenBank/DDBJ whole genome shotgun (WGS) entry which is preliminary data.</text>
</comment>
<dbReference type="InterPro" id="IPR038765">
    <property type="entry name" value="Papain-like_cys_pep_sf"/>
</dbReference>
<keyword evidence="9" id="KW-1133">Transmembrane helix</keyword>
<sequence>MTPLEDGMQDLFDGDPDIDFEYHQDYREGLSPPYARIGFIFPLILCLLAFIYHVLRVLDYDLLPLPELLWNCFVYLTPSGLLDVVENYTSPLRITDPALKHIPRTHAAKSEAMRRILGLDKPGGIMESVAQGTKRRFSTLSLSRINITAPGDGKPPGLGNWDNSCYQNSILQGLASLDSLSGYLANPTFETLPVEVRERPQMKMAESLRTLIENLKDPENNGTKLWTPAPLKNMSSWQQQDAQEYLSKVLDEINEEVKKAAKLMRKNRGFESDESSSSSSSGSESSLQVYRNPLEGLIAQRVGCTVCGYSDGLSMVPFTCLTLPLGRAWGYDVADCLDDYTKLEQVDGVRCGKCTLLKFQKQLSTIMERNKSLEPTNRILQQSRERLAAATEALENDDYEDKTLLQKCKIPTKSHVTTIKTRQPVIARPPQSLVLHFNRSIYDEFTGIRRKNESAVRFPKFFDLGPWCLGSSGKMEDKDMEEWLLNPDIPMVAGSERPSRLRGPLYELKAVVTHRGAHENGHYVCYRKHLQDDDFKDAEKRDQWWRLSDEQVTKASEQSVLDQGGVFMLFYECVEPAVVLSTSASLIETPVPERSAAISYGGAMPDPDPAIEPLLGGTPLAASIPLPDIDDSDLSTYSDDESTIREESTAPGTSVSEYDDDDANDEHDEEGEYSPTKAIVVPSYIPQTGRKKSEGTLEGSTGSLLMV</sequence>
<keyword evidence="9" id="KW-0472">Membrane</keyword>
<evidence type="ECO:0000256" key="5">
    <source>
        <dbReference type="ARBA" id="ARBA00022786"/>
    </source>
</evidence>
<organism evidence="11 12">
    <name type="scientific">Cudoniella acicularis</name>
    <dbReference type="NCBI Taxonomy" id="354080"/>
    <lineage>
        <taxon>Eukaryota</taxon>
        <taxon>Fungi</taxon>
        <taxon>Dikarya</taxon>
        <taxon>Ascomycota</taxon>
        <taxon>Pezizomycotina</taxon>
        <taxon>Leotiomycetes</taxon>
        <taxon>Helotiales</taxon>
        <taxon>Tricladiaceae</taxon>
        <taxon>Cudoniella</taxon>
    </lineage>
</organism>
<evidence type="ECO:0000256" key="9">
    <source>
        <dbReference type="SAM" id="Phobius"/>
    </source>
</evidence>
<dbReference type="GO" id="GO:0005829">
    <property type="term" value="C:cytosol"/>
    <property type="evidence" value="ECO:0007669"/>
    <property type="project" value="TreeGrafter"/>
</dbReference>
<keyword evidence="4" id="KW-0645">Protease</keyword>
<dbReference type="InterPro" id="IPR050164">
    <property type="entry name" value="Peptidase_C19"/>
</dbReference>
<comment type="similarity">
    <text evidence="2">Belongs to the peptidase C19 family.</text>
</comment>
<dbReference type="PROSITE" id="PS00973">
    <property type="entry name" value="USP_2"/>
    <property type="match status" value="1"/>
</dbReference>
<evidence type="ECO:0000313" key="11">
    <source>
        <dbReference type="EMBL" id="KAF4626202.1"/>
    </source>
</evidence>
<dbReference type="Gene3D" id="3.90.70.10">
    <property type="entry name" value="Cysteine proteinases"/>
    <property type="match status" value="1"/>
</dbReference>
<dbReference type="PANTHER" id="PTHR24006">
    <property type="entry name" value="UBIQUITIN CARBOXYL-TERMINAL HYDROLASE"/>
    <property type="match status" value="1"/>
</dbReference>
<feature type="region of interest" description="Disordered" evidence="8">
    <location>
        <begin position="622"/>
        <end position="707"/>
    </location>
</feature>
<dbReference type="PANTHER" id="PTHR24006:SF888">
    <property type="entry name" value="UBIQUITIN CARBOXYL-TERMINAL HYDROLASE 30"/>
    <property type="match status" value="1"/>
</dbReference>
<dbReference type="InterPro" id="IPR001394">
    <property type="entry name" value="Peptidase_C19_UCH"/>
</dbReference>
<reference evidence="11 12" key="1">
    <citation type="submission" date="2020-03" db="EMBL/GenBank/DDBJ databases">
        <title>Draft Genome Sequence of Cudoniella acicularis.</title>
        <authorList>
            <person name="Buettner E."/>
            <person name="Kellner H."/>
        </authorList>
    </citation>
    <scope>NUCLEOTIDE SEQUENCE [LARGE SCALE GENOMIC DNA]</scope>
    <source>
        <strain evidence="11 12">DSM 108380</strain>
    </source>
</reference>
<dbReference type="EMBL" id="JAAMPI010001201">
    <property type="protein sequence ID" value="KAF4626202.1"/>
    <property type="molecule type" value="Genomic_DNA"/>
</dbReference>
<evidence type="ECO:0000313" key="12">
    <source>
        <dbReference type="Proteomes" id="UP000566819"/>
    </source>
</evidence>
<protein>
    <recommendedName>
        <fullName evidence="3">ubiquitinyl hydrolase 1</fullName>
        <ecNumber evidence="3">3.4.19.12</ecNumber>
    </recommendedName>
</protein>
<evidence type="ECO:0000256" key="2">
    <source>
        <dbReference type="ARBA" id="ARBA00009085"/>
    </source>
</evidence>
<gene>
    <name evidence="11" type="ORF">G7Y89_g11959</name>
</gene>
<dbReference type="EC" id="3.4.19.12" evidence="3"/>
<keyword evidence="6" id="KW-0378">Hydrolase</keyword>
<dbReference type="Pfam" id="PF00443">
    <property type="entry name" value="UCH"/>
    <property type="match status" value="1"/>
</dbReference>
<dbReference type="GO" id="GO:0004843">
    <property type="term" value="F:cysteine-type deubiquitinase activity"/>
    <property type="evidence" value="ECO:0007669"/>
    <property type="project" value="UniProtKB-EC"/>
</dbReference>
<feature type="compositionally biased region" description="Polar residues" evidence="8">
    <location>
        <begin position="698"/>
        <end position="707"/>
    </location>
</feature>
<dbReference type="CDD" id="cd02662">
    <property type="entry name" value="Peptidase_C19F"/>
    <property type="match status" value="1"/>
</dbReference>
<evidence type="ECO:0000256" key="3">
    <source>
        <dbReference type="ARBA" id="ARBA00012759"/>
    </source>
</evidence>
<evidence type="ECO:0000259" key="10">
    <source>
        <dbReference type="PROSITE" id="PS50235"/>
    </source>
</evidence>
<feature type="compositionally biased region" description="Acidic residues" evidence="8">
    <location>
        <begin position="628"/>
        <end position="641"/>
    </location>
</feature>
<evidence type="ECO:0000256" key="4">
    <source>
        <dbReference type="ARBA" id="ARBA00022670"/>
    </source>
</evidence>